<reference evidence="4 5" key="1">
    <citation type="journal article" date="2005" name="Appl. Environ. Microbiol.">
        <title>Intestinal bacterial communities that produce active estrogen-like compounds enterodiol and enterolactone in humans.</title>
        <authorList>
            <person name="Clavel T."/>
            <person name="Henderson G."/>
            <person name="Alpert C.A."/>
            <person name="Philippe C."/>
            <person name="Rigottier-Gois L."/>
            <person name="Dore J."/>
            <person name="Blaut M."/>
        </authorList>
    </citation>
    <scope>NUCLEOTIDE SEQUENCE [LARGE SCALE GENOMIC DNA]</scope>
    <source>
        <strain evidence="4 5">SECO-MT75m2</strain>
    </source>
</reference>
<sequence>MPLLKPIAGHTGCAGIKHYLEKGGRALGIMVMNFAWQEERAFEDVSAAPAGFDWADSMDATRRACGNDTPYRGKPARTFKHFVMSPDPQDGLTADQVAELASAWALRHFADFEAAIVLHDDNERRIPHAHIVVNNTNLATERRLQTPDPLELNRSLQDLAEERGYRFMRNDTVREEDEGQTRKATPATLQSVYMRRAEREIQKEGGYSWVADIRNRVTVAKALARNEDEFMAVLEALEVDVSQNSEKSWRRDWIYSLSDHPTWRIGGEKLGLSFGQEALRRRFDRIAAWHPAPAASRRILSEAESAIELNDLSELERLAGAIEAFMSANAHSLADLDRRIERLEGRADGDSAERAEALREVRAYAAANRLLPETAQTRRQRQPQGEEAPVRRGDAKPRSRETQAQQERRRERRELR</sequence>
<feature type="coiled-coil region" evidence="1">
    <location>
        <begin position="333"/>
        <end position="360"/>
    </location>
</feature>
<evidence type="ECO:0000313" key="4">
    <source>
        <dbReference type="EMBL" id="TNU94839.1"/>
    </source>
</evidence>
<dbReference type="Pfam" id="PF03432">
    <property type="entry name" value="Relaxase"/>
    <property type="match status" value="1"/>
</dbReference>
<dbReference type="InterPro" id="IPR005094">
    <property type="entry name" value="Endonuclease_MobA/VirD2"/>
</dbReference>
<proteinExistence type="predicted"/>
<protein>
    <submittedName>
        <fullName evidence="4">Relaxase</fullName>
    </submittedName>
</protein>
<dbReference type="AlphaFoldDB" id="A0A369NTB3"/>
<dbReference type="GeneID" id="69510358"/>
<accession>A0A369NTB3</accession>
<keyword evidence="1" id="KW-0175">Coiled coil</keyword>
<gene>
    <name evidence="4" type="ORF">FIC87_02975</name>
</gene>
<feature type="region of interest" description="Disordered" evidence="2">
    <location>
        <begin position="369"/>
        <end position="416"/>
    </location>
</feature>
<evidence type="ECO:0000313" key="5">
    <source>
        <dbReference type="Proteomes" id="UP000312594"/>
    </source>
</evidence>
<dbReference type="OMA" id="WARDMDA"/>
<dbReference type="Proteomes" id="UP000312594">
    <property type="component" value="Unassembled WGS sequence"/>
</dbReference>
<dbReference type="RefSeq" id="WP_013978954.1">
    <property type="nucleotide sequence ID" value="NZ_CP021140.1"/>
</dbReference>
<comment type="caution">
    <text evidence="4">The sequence shown here is derived from an EMBL/GenBank/DDBJ whole genome shotgun (WGS) entry which is preliminary data.</text>
</comment>
<evidence type="ECO:0000259" key="3">
    <source>
        <dbReference type="Pfam" id="PF03432"/>
    </source>
</evidence>
<evidence type="ECO:0000256" key="1">
    <source>
        <dbReference type="SAM" id="Coils"/>
    </source>
</evidence>
<dbReference type="EMBL" id="VEVP01000004">
    <property type="protein sequence ID" value="TNU94839.1"/>
    <property type="molecule type" value="Genomic_DNA"/>
</dbReference>
<organism evidence="4 5">
    <name type="scientific">Eggerthella lenta</name>
    <name type="common">Eubacterium lentum</name>
    <dbReference type="NCBI Taxonomy" id="84112"/>
    <lineage>
        <taxon>Bacteria</taxon>
        <taxon>Bacillati</taxon>
        <taxon>Actinomycetota</taxon>
        <taxon>Coriobacteriia</taxon>
        <taxon>Eggerthellales</taxon>
        <taxon>Eggerthellaceae</taxon>
        <taxon>Eggerthella</taxon>
    </lineage>
</organism>
<feature type="compositionally biased region" description="Basic and acidic residues" evidence="2">
    <location>
        <begin position="388"/>
        <end position="416"/>
    </location>
</feature>
<feature type="domain" description="MobA/VirD2-like nuclease" evidence="3">
    <location>
        <begin position="56"/>
        <end position="149"/>
    </location>
</feature>
<evidence type="ECO:0000256" key="2">
    <source>
        <dbReference type="SAM" id="MobiDB-lite"/>
    </source>
</evidence>
<name>A0A369NTB3_EGGLN</name>